<gene>
    <name evidence="1" type="ORF">AMOR_55950</name>
</gene>
<evidence type="ECO:0008006" key="3">
    <source>
        <dbReference type="Google" id="ProtNLM"/>
    </source>
</evidence>
<dbReference type="RefSeq" id="WP_248356960.1">
    <property type="nucleotide sequence ID" value="NZ_AP025591.1"/>
</dbReference>
<reference evidence="2" key="1">
    <citation type="journal article" date="2022" name="Int. J. Syst. Evol. Microbiol.">
        <title>Anaeromyxobacter oryzae sp. nov., Anaeromyxobacter diazotrophicus sp. nov. and Anaeromyxobacter paludicola sp. nov., isolated from paddy soils.</title>
        <authorList>
            <person name="Itoh H."/>
            <person name="Xu Z."/>
            <person name="Mise K."/>
            <person name="Masuda Y."/>
            <person name="Ushijima N."/>
            <person name="Hayakawa C."/>
            <person name="Shiratori Y."/>
            <person name="Senoo K."/>
        </authorList>
    </citation>
    <scope>NUCLEOTIDE SEQUENCE [LARGE SCALE GENOMIC DNA]</scope>
    <source>
        <strain evidence="2">Red232</strain>
    </source>
</reference>
<dbReference type="Proteomes" id="UP001162891">
    <property type="component" value="Chromosome"/>
</dbReference>
<evidence type="ECO:0000313" key="1">
    <source>
        <dbReference type="EMBL" id="BDG06599.1"/>
    </source>
</evidence>
<name>A0ABN6N3T3_9BACT</name>
<proteinExistence type="predicted"/>
<sequence length="177" mass="17902">MIVCPVCEHAQPEGAECEVCGKRFGRAAIAAPVPLLEGLETTSYDGGGVPVPTPIPELEPTRHGPAALVVADAPPDVERTAAAPVDVDAAPLPDLERTRAELPGDGPTPLPAQVLCRYCRTPAGPGERICGRCGMRLPVIAAPPREAAQAAGPRLCSCGAPVSGALCPACGARCTGG</sequence>
<dbReference type="EMBL" id="AP025591">
    <property type="protein sequence ID" value="BDG06599.1"/>
    <property type="molecule type" value="Genomic_DNA"/>
</dbReference>
<protein>
    <recommendedName>
        <fullName evidence="3">DZANK-type domain-containing protein</fullName>
    </recommendedName>
</protein>
<keyword evidence="2" id="KW-1185">Reference proteome</keyword>
<accession>A0ABN6N3T3</accession>
<organism evidence="1 2">
    <name type="scientific">Anaeromyxobacter oryzae</name>
    <dbReference type="NCBI Taxonomy" id="2918170"/>
    <lineage>
        <taxon>Bacteria</taxon>
        <taxon>Pseudomonadati</taxon>
        <taxon>Myxococcota</taxon>
        <taxon>Myxococcia</taxon>
        <taxon>Myxococcales</taxon>
        <taxon>Cystobacterineae</taxon>
        <taxon>Anaeromyxobacteraceae</taxon>
        <taxon>Anaeromyxobacter</taxon>
    </lineage>
</organism>
<evidence type="ECO:0000313" key="2">
    <source>
        <dbReference type="Proteomes" id="UP001162891"/>
    </source>
</evidence>